<keyword evidence="5 7" id="KW-0472">Membrane</keyword>
<evidence type="ECO:0000256" key="6">
    <source>
        <dbReference type="SAM" id="MobiDB-lite"/>
    </source>
</evidence>
<feature type="compositionally biased region" description="Basic and acidic residues" evidence="6">
    <location>
        <begin position="1"/>
        <end position="10"/>
    </location>
</feature>
<feature type="transmembrane region" description="Helical" evidence="7">
    <location>
        <begin position="34"/>
        <end position="54"/>
    </location>
</feature>
<reference evidence="9" key="1">
    <citation type="journal article" date="2019" name="Int. J. Syst. Evol. Microbiol.">
        <title>The Global Catalogue of Microorganisms (GCM) 10K type strain sequencing project: providing services to taxonomists for standard genome sequencing and annotation.</title>
        <authorList>
            <consortium name="The Broad Institute Genomics Platform"/>
            <consortium name="The Broad Institute Genome Sequencing Center for Infectious Disease"/>
            <person name="Wu L."/>
            <person name="Ma J."/>
        </authorList>
    </citation>
    <scope>NUCLEOTIDE SEQUENCE [LARGE SCALE GENOMIC DNA]</scope>
    <source>
        <strain evidence="9">CGMCC 1.8957</strain>
    </source>
</reference>
<dbReference type="InterPro" id="IPR042217">
    <property type="entry name" value="T4SS_VirB10/TrbI"/>
</dbReference>
<comment type="caution">
    <text evidence="8">The sequence shown here is derived from an EMBL/GenBank/DDBJ whole genome shotgun (WGS) entry which is preliminary data.</text>
</comment>
<feature type="region of interest" description="Disordered" evidence="6">
    <location>
        <begin position="186"/>
        <end position="223"/>
    </location>
</feature>
<evidence type="ECO:0000256" key="5">
    <source>
        <dbReference type="ARBA" id="ARBA00023136"/>
    </source>
</evidence>
<evidence type="ECO:0000256" key="1">
    <source>
        <dbReference type="ARBA" id="ARBA00004167"/>
    </source>
</evidence>
<feature type="region of interest" description="Disordered" evidence="6">
    <location>
        <begin position="1"/>
        <end position="24"/>
    </location>
</feature>
<dbReference type="InterPro" id="IPR005498">
    <property type="entry name" value="T4SS_VirB10/TraB/TrbI"/>
</dbReference>
<feature type="region of interest" description="Disordered" evidence="6">
    <location>
        <begin position="77"/>
        <end position="152"/>
    </location>
</feature>
<accession>A0ABQ3LXT9</accession>
<gene>
    <name evidence="8" type="primary">trbI</name>
    <name evidence="8" type="ORF">GCM10008023_35960</name>
</gene>
<dbReference type="Pfam" id="PF03743">
    <property type="entry name" value="TrbI"/>
    <property type="match status" value="1"/>
</dbReference>
<feature type="compositionally biased region" description="Basic and acidic residues" evidence="6">
    <location>
        <begin position="208"/>
        <end position="220"/>
    </location>
</feature>
<dbReference type="Gene3D" id="2.40.128.260">
    <property type="entry name" value="Type IV secretion system, VirB10/TraB/TrbI"/>
    <property type="match status" value="1"/>
</dbReference>
<name>A0ABQ3LXT9_9SPHN</name>
<keyword evidence="9" id="KW-1185">Reference proteome</keyword>
<evidence type="ECO:0000313" key="8">
    <source>
        <dbReference type="EMBL" id="GHH24126.1"/>
    </source>
</evidence>
<evidence type="ECO:0000256" key="7">
    <source>
        <dbReference type="SAM" id="Phobius"/>
    </source>
</evidence>
<feature type="compositionally biased region" description="Low complexity" evidence="6">
    <location>
        <begin position="128"/>
        <end position="138"/>
    </location>
</feature>
<dbReference type="RefSeq" id="WP_189677399.1">
    <property type="nucleotide sequence ID" value="NZ_BNAQ01000006.1"/>
</dbReference>
<keyword evidence="4 7" id="KW-1133">Transmembrane helix</keyword>
<comment type="similarity">
    <text evidence="2">Belongs to the TrbI/VirB10 family.</text>
</comment>
<comment type="subcellular location">
    <subcellularLocation>
        <location evidence="1">Membrane</location>
        <topology evidence="1">Single-pass membrane protein</topology>
    </subcellularLocation>
</comment>
<dbReference type="CDD" id="cd16429">
    <property type="entry name" value="VirB10"/>
    <property type="match status" value="1"/>
</dbReference>
<feature type="compositionally biased region" description="Polar residues" evidence="6">
    <location>
        <begin position="193"/>
        <end position="204"/>
    </location>
</feature>
<keyword evidence="3 7" id="KW-0812">Transmembrane</keyword>
<organism evidence="8 9">
    <name type="scientific">Sphingomonas glacialis</name>
    <dbReference type="NCBI Taxonomy" id="658225"/>
    <lineage>
        <taxon>Bacteria</taxon>
        <taxon>Pseudomonadati</taxon>
        <taxon>Pseudomonadota</taxon>
        <taxon>Alphaproteobacteria</taxon>
        <taxon>Sphingomonadales</taxon>
        <taxon>Sphingomonadaceae</taxon>
        <taxon>Sphingomonas</taxon>
    </lineage>
</organism>
<evidence type="ECO:0000256" key="2">
    <source>
        <dbReference type="ARBA" id="ARBA00010265"/>
    </source>
</evidence>
<evidence type="ECO:0000256" key="3">
    <source>
        <dbReference type="ARBA" id="ARBA00022692"/>
    </source>
</evidence>
<dbReference type="EMBL" id="BNAQ01000006">
    <property type="protein sequence ID" value="GHH24126.1"/>
    <property type="molecule type" value="Genomic_DNA"/>
</dbReference>
<evidence type="ECO:0000313" key="9">
    <source>
        <dbReference type="Proteomes" id="UP000652430"/>
    </source>
</evidence>
<dbReference type="Proteomes" id="UP000652430">
    <property type="component" value="Unassembled WGS sequence"/>
</dbReference>
<protein>
    <submittedName>
        <fullName evidence="8">Conjugal transfer protein TrbI</fullName>
    </submittedName>
</protein>
<sequence>MTDTEAREPHVAPPAPDLRLRPDPPRVMRLSRKALGALGLGGGITLGAALLYGLQSGHKTAPAELLNTEGRTTADTVATAPKDYGQTPKLGPPLPGDLGRPIVSAQQRGVDVQPPAMGSSSQRGPGPAANAAQAARQRAAQERDAARTSKLFQGSAAASAGGSDASASAAGPATVANAKMGGGEAAAAAPAQSEDSLQNGQTSKRAFLKADVDRRTETTDRLGAPTSPYVVQAGSIIAAALITGIRSDLPGQITAQVTENVYDSPTGRFLLIPQGAKLIGEYDSQVSFGQNRVLLAWDRLILPSGQSLTLDRQPGADPAGFAGLQDGINNHWGGMAKAAVLSTLLAVGAEAGSSNDDDLVRALRRGTSDTINQSGQQLVRRQLNVQPTLTVRPGYPVRVIVTRDLILAPTPRGAR</sequence>
<proteinExistence type="inferred from homology"/>
<evidence type="ECO:0000256" key="4">
    <source>
        <dbReference type="ARBA" id="ARBA00022989"/>
    </source>
</evidence>